<dbReference type="PANTHER" id="PTHR23172">
    <property type="entry name" value="AUXILIN/CYCLIN G-ASSOCIATED KINASE-RELATED"/>
    <property type="match status" value="1"/>
</dbReference>
<protein>
    <recommendedName>
        <fullName evidence="3">J domain-containing protein</fullName>
    </recommendedName>
</protein>
<dbReference type="EMBL" id="LR999452">
    <property type="protein sequence ID" value="CAE5964210.1"/>
    <property type="molecule type" value="Genomic_DNA"/>
</dbReference>
<feature type="region of interest" description="Disordered" evidence="2">
    <location>
        <begin position="911"/>
        <end position="1092"/>
    </location>
</feature>
<dbReference type="Gene3D" id="1.10.287.110">
    <property type="entry name" value="DnaJ domain"/>
    <property type="match status" value="1"/>
</dbReference>
<feature type="compositionally biased region" description="Basic and acidic residues" evidence="2">
    <location>
        <begin position="202"/>
        <end position="227"/>
    </location>
</feature>
<feature type="compositionally biased region" description="Basic and acidic residues" evidence="2">
    <location>
        <begin position="1348"/>
        <end position="1366"/>
    </location>
</feature>
<feature type="compositionally biased region" description="Basic and acidic residues" evidence="2">
    <location>
        <begin position="1115"/>
        <end position="1134"/>
    </location>
</feature>
<feature type="region of interest" description="Disordered" evidence="2">
    <location>
        <begin position="368"/>
        <end position="420"/>
    </location>
</feature>
<feature type="compositionally biased region" description="Polar residues" evidence="2">
    <location>
        <begin position="233"/>
        <end position="253"/>
    </location>
</feature>
<feature type="region of interest" description="Disordered" evidence="2">
    <location>
        <begin position="113"/>
        <end position="143"/>
    </location>
</feature>
<organism evidence="4 5">
    <name type="scientific">Arabidopsis arenosa</name>
    <name type="common">Sand rock-cress</name>
    <name type="synonym">Cardaminopsis arenosa</name>
    <dbReference type="NCBI Taxonomy" id="38785"/>
    <lineage>
        <taxon>Eukaryota</taxon>
        <taxon>Viridiplantae</taxon>
        <taxon>Streptophyta</taxon>
        <taxon>Embryophyta</taxon>
        <taxon>Tracheophyta</taxon>
        <taxon>Spermatophyta</taxon>
        <taxon>Magnoliopsida</taxon>
        <taxon>eudicotyledons</taxon>
        <taxon>Gunneridae</taxon>
        <taxon>Pentapetalae</taxon>
        <taxon>rosids</taxon>
        <taxon>malvids</taxon>
        <taxon>Brassicales</taxon>
        <taxon>Brassicaceae</taxon>
        <taxon>Camelineae</taxon>
        <taxon>Arabidopsis</taxon>
    </lineage>
</organism>
<keyword evidence="5" id="KW-1185">Reference proteome</keyword>
<dbReference type="PANTHER" id="PTHR23172:SF67">
    <property type="entry name" value="AUXILIN-LIKE PROTEIN 1"/>
    <property type="match status" value="1"/>
</dbReference>
<evidence type="ECO:0000313" key="4">
    <source>
        <dbReference type="EMBL" id="CAE5964210.1"/>
    </source>
</evidence>
<accession>A0A8S1ZS10</accession>
<evidence type="ECO:0000256" key="2">
    <source>
        <dbReference type="SAM" id="MobiDB-lite"/>
    </source>
</evidence>
<feature type="compositionally biased region" description="Basic and acidic residues" evidence="2">
    <location>
        <begin position="1181"/>
        <end position="1203"/>
    </location>
</feature>
<sequence>MEYEKSPTATTFSRKISGNRSHSLSFSANAVYDGVFSSPANSKSPLVDYGEIFRGSGPSPSSIPFLDVPELNVGKVKVDVRSSKLDYSSVFGGFGACDFAVTPKEVIIKSEKKTAVTEDKKRNRRKGGNSSDVPLCNEGKKSPEMVRMKHSDISYHQTVPRNENGTTHLTQVLTMPGPSPTQAVDNTSLLQKIESKTPIPTVEKKLPCSEGHEEVKASRKRGSKTEVDFENSFARNGCSTRDNSTCKTDSNGGHQDVKPPLSTDSNAGHRDVKPLSSVHPTLDGENGASERLSGLDSGPSEMFQTEDADSPSSPPYFDAETDANSAAAESSAALKKAIDEAQIRMNIAKQMMDRKKSGFRSCAKLKSCDDPKIENKGNTKVEGITEESRDNNSQILGEMVKSSEQSFSNEGDQHAKRARKLWGVPEGLLKSTSDHKPEELDEQDVIKQEEEQARRGRKHWELPGGIFRSVMNSKQQEPENLAPAKPETDTKQEVQPLTENPFYTFGQLGSKIKCVVVEAFTGSKVSQKDEKQVTEKENSTLTQMVQGEESDSKEMLAGIPVMETYLREVEETPQQTESKSEINIEEKSESTICTFTEGSSQSMEKETGCQVKSACESEGGSGVKDFQENSDQTCNVLDQESEKEIVSEPQEMLVGPDDTKTYVREVEEIPTPSLNKTQSDDSVGAMVSFNRENNSEPGNVDEVQETVHKVPRRRRVWKTSEDVYNMIKAPKGNNRPWQLESAENETTAMSFHEEGVTIHHASEETESTSGQASDSGLQENWTVLKQMFRQMFQTADTKGEDETYCLVESEKGRLDIHQKAQEKYEQDEVETVRTNYEDYAHTRENEDLESVQETYCRKEDGKVEVQGKTSLVRELIGEELEMASLEEEDVQEESEEAGWVQGLSELNEIKEHADSHAEMLEYDQSETDSNNSGERFEQTQEQAEETKIDGSIDTDTSRSSFEMRQGDSYIEEVGIEQDLSDQFPEKASAVSSTEENIEEIDSDSIQSGWSVVEDDDRSLQDGGTSQAESKPDELEETKEESAEMKTSLGVERNGDKTELEHRFECQENETDRSNVEAAETVEEHLKKKDKTREKERFMVERAIREARERAFADARERAGKMKENEGEESCRSSMEEEGDATSDIGAATDGNMKENEGEESCRSSMEEEGDATSDISQNKAETVEEHLKKKDQTREKEKEREKERFMVERAIREARERAFADARERAGKAAMEKAKAGAHRKGTSEVPRRSEKGSVEVNDKLSSAEKASMQAKLRAERAAVERALTEARERAMEKALSGKSAASQTKSYGGSKSFSSSGERRGSSSSQGTENKSSGPSNSSNQTAKGEPIQRCKARSERHQRTSDRAAEALAEKKLRDLKAQKEQTERNRLAEALDADVKRWSSGKENNLRALLSTLQYILGGESGWKPIPLTDLVSSASVRKAYRKATLYVHPDKLQQRGASTQQKYICEKVFDLLKEAWNKFGADER</sequence>
<feature type="compositionally biased region" description="Basic and acidic residues" evidence="2">
    <location>
        <begin position="368"/>
        <end position="379"/>
    </location>
</feature>
<dbReference type="GO" id="GO:0072583">
    <property type="term" value="P:clathrin-dependent endocytosis"/>
    <property type="evidence" value="ECO:0007669"/>
    <property type="project" value="TreeGrafter"/>
</dbReference>
<feature type="region of interest" description="Disordered" evidence="2">
    <location>
        <begin position="1222"/>
        <end position="1366"/>
    </location>
</feature>
<feature type="compositionally biased region" description="Basic and acidic residues" evidence="2">
    <location>
        <begin position="1052"/>
        <end position="1074"/>
    </location>
</feature>
<gene>
    <name evidence="4" type="ORF">AARE701A_LOCUS5490</name>
</gene>
<feature type="compositionally biased region" description="Basic and acidic residues" evidence="2">
    <location>
        <begin position="1151"/>
        <end position="1165"/>
    </location>
</feature>
<feature type="compositionally biased region" description="Basic and acidic residues" evidence="2">
    <location>
        <begin position="1242"/>
        <end position="1263"/>
    </location>
</feature>
<feature type="compositionally biased region" description="Basic and acidic residues" evidence="2">
    <location>
        <begin position="526"/>
        <end position="538"/>
    </location>
</feature>
<feature type="compositionally biased region" description="Basic and acidic residues" evidence="2">
    <location>
        <begin position="1081"/>
        <end position="1092"/>
    </location>
</feature>
<feature type="domain" description="J" evidence="3">
    <location>
        <begin position="1424"/>
        <end position="1488"/>
    </location>
</feature>
<dbReference type="SUPFAM" id="SSF46565">
    <property type="entry name" value="Chaperone J-domain"/>
    <property type="match status" value="1"/>
</dbReference>
<evidence type="ECO:0000256" key="1">
    <source>
        <dbReference type="ARBA" id="ARBA00023054"/>
    </source>
</evidence>
<evidence type="ECO:0000259" key="3">
    <source>
        <dbReference type="PROSITE" id="PS50076"/>
    </source>
</evidence>
<dbReference type="GO" id="GO:0030276">
    <property type="term" value="F:clathrin binding"/>
    <property type="evidence" value="ECO:0007669"/>
    <property type="project" value="TreeGrafter"/>
</dbReference>
<feature type="compositionally biased region" description="Basic and acidic residues" evidence="2">
    <location>
        <begin position="934"/>
        <end position="950"/>
    </location>
</feature>
<feature type="compositionally biased region" description="Acidic residues" evidence="2">
    <location>
        <begin position="969"/>
        <end position="979"/>
    </location>
</feature>
<dbReference type="GO" id="GO:0005737">
    <property type="term" value="C:cytoplasm"/>
    <property type="evidence" value="ECO:0007669"/>
    <property type="project" value="TreeGrafter"/>
</dbReference>
<feature type="region of interest" description="Disordered" evidence="2">
    <location>
        <begin position="471"/>
        <end position="494"/>
    </location>
</feature>
<dbReference type="PROSITE" id="PS50076">
    <property type="entry name" value="DNAJ_2"/>
    <property type="match status" value="1"/>
</dbReference>
<feature type="region of interest" description="Disordered" evidence="2">
    <location>
        <begin position="525"/>
        <end position="556"/>
    </location>
</feature>
<dbReference type="FunFam" id="1.10.287.110:FF:000009">
    <property type="entry name" value="Auxilin-related protein 1"/>
    <property type="match status" value="1"/>
</dbReference>
<reference evidence="4" key="1">
    <citation type="submission" date="2021-01" db="EMBL/GenBank/DDBJ databases">
        <authorList>
            <person name="Bezrukov I."/>
        </authorList>
    </citation>
    <scope>NUCLEOTIDE SEQUENCE</scope>
</reference>
<dbReference type="GO" id="GO:0072318">
    <property type="term" value="P:clathrin coat disassembly"/>
    <property type="evidence" value="ECO:0007669"/>
    <property type="project" value="TreeGrafter"/>
</dbReference>
<keyword evidence="1" id="KW-0175">Coiled coil</keyword>
<dbReference type="CDD" id="cd06257">
    <property type="entry name" value="DnaJ"/>
    <property type="match status" value="1"/>
</dbReference>
<feature type="compositionally biased region" description="Basic and acidic residues" evidence="2">
    <location>
        <begin position="1273"/>
        <end position="1293"/>
    </location>
</feature>
<dbReference type="InterPro" id="IPR036869">
    <property type="entry name" value="J_dom_sf"/>
</dbReference>
<feature type="compositionally biased region" description="Basic and acidic residues" evidence="2">
    <location>
        <begin position="1222"/>
        <end position="1235"/>
    </location>
</feature>
<feature type="region of interest" description="Disordered" evidence="2">
    <location>
        <begin position="1115"/>
        <end position="1203"/>
    </location>
</feature>
<dbReference type="GO" id="GO:0031982">
    <property type="term" value="C:vesicle"/>
    <property type="evidence" value="ECO:0007669"/>
    <property type="project" value="TreeGrafter"/>
</dbReference>
<dbReference type="InterPro" id="IPR001623">
    <property type="entry name" value="DnaJ_domain"/>
</dbReference>
<name>A0A8S1ZS10_ARAAE</name>
<evidence type="ECO:0000313" key="5">
    <source>
        <dbReference type="Proteomes" id="UP000682877"/>
    </source>
</evidence>
<feature type="compositionally biased region" description="Polar residues" evidence="2">
    <location>
        <begin position="1329"/>
        <end position="1344"/>
    </location>
</feature>
<feature type="compositionally biased region" description="Low complexity" evidence="2">
    <location>
        <begin position="1307"/>
        <end position="1328"/>
    </location>
</feature>
<dbReference type="Proteomes" id="UP000682877">
    <property type="component" value="Chromosome 2"/>
</dbReference>
<feature type="compositionally biased region" description="Polar residues" evidence="2">
    <location>
        <begin position="953"/>
        <end position="962"/>
    </location>
</feature>
<proteinExistence type="predicted"/>
<feature type="region of interest" description="Disordered" evidence="2">
    <location>
        <begin position="194"/>
        <end position="328"/>
    </location>
</feature>